<proteinExistence type="predicted"/>
<dbReference type="RefSeq" id="WP_048641260.1">
    <property type="nucleotide sequence ID" value="NZ_CAXBGM010000061.1"/>
</dbReference>
<dbReference type="OrthoDB" id="8684941at2"/>
<dbReference type="EMBL" id="CP012040">
    <property type="protein sequence ID" value="AKP50851.1"/>
    <property type="molecule type" value="Genomic_DNA"/>
</dbReference>
<evidence type="ECO:0000259" key="1">
    <source>
        <dbReference type="Pfam" id="PF23296"/>
    </source>
</evidence>
<reference evidence="2 3" key="1">
    <citation type="submission" date="2015-07" db="EMBL/GenBank/DDBJ databases">
        <authorList>
            <person name="Kim K.M."/>
        </authorList>
    </citation>
    <scope>NUCLEOTIDE SEQUENCE [LARGE SCALE GENOMIC DNA]</scope>
    <source>
        <strain evidence="2 3">KCTC 12363</strain>
    </source>
</reference>
<evidence type="ECO:0000313" key="3">
    <source>
        <dbReference type="Proteomes" id="UP000036520"/>
    </source>
</evidence>
<dbReference type="InterPro" id="IPR055507">
    <property type="entry name" value="DUF7079"/>
</dbReference>
<feature type="domain" description="DUF7079" evidence="1">
    <location>
        <begin position="10"/>
        <end position="120"/>
    </location>
</feature>
<keyword evidence="3" id="KW-1185">Reference proteome</keyword>
<dbReference type="AlphaFoldDB" id="A0A0H4P8N7"/>
<protein>
    <recommendedName>
        <fullName evidence="1">DUF7079 domain-containing protein</fullName>
    </recommendedName>
</protein>
<organism evidence="2 3">
    <name type="scientific">Cyclobacterium amurskyense</name>
    <dbReference type="NCBI Taxonomy" id="320787"/>
    <lineage>
        <taxon>Bacteria</taxon>
        <taxon>Pseudomonadati</taxon>
        <taxon>Bacteroidota</taxon>
        <taxon>Cytophagia</taxon>
        <taxon>Cytophagales</taxon>
        <taxon>Cyclobacteriaceae</taxon>
        <taxon>Cyclobacterium</taxon>
    </lineage>
</organism>
<evidence type="ECO:0000313" key="2">
    <source>
        <dbReference type="EMBL" id="AKP50851.1"/>
    </source>
</evidence>
<dbReference type="Pfam" id="PF23296">
    <property type="entry name" value="DUF7079"/>
    <property type="match status" value="1"/>
</dbReference>
<dbReference type="KEGG" id="camu:CA2015_1411"/>
<dbReference type="STRING" id="320787.CA2015_1411"/>
<dbReference type="Proteomes" id="UP000036520">
    <property type="component" value="Chromosome"/>
</dbReference>
<name>A0A0H4P8N7_9BACT</name>
<sequence>MNQTETDIANKKPIWEALSKFYLDTQLQDEDFAEICRAFHKAPYNLEEIMDIDRYEVFPVLQMNLFSVAGEWEGFDRDWLFSKWQKTYKKRTNRFFKFWYKVYNRVWYWMRKAYWERVKKEMKNTPQ</sequence>
<gene>
    <name evidence="2" type="ORF">CA2015_1411</name>
</gene>
<accession>A0A0H4P8N7</accession>